<evidence type="ECO:0000256" key="3">
    <source>
        <dbReference type="ARBA" id="ARBA00011245"/>
    </source>
</evidence>
<keyword evidence="4 13" id="KW-0963">Cytoplasm</keyword>
<gene>
    <name evidence="13" type="primary">cysS</name>
    <name evidence="15" type="ORF">A6F49_03420</name>
</gene>
<dbReference type="NCBIfam" id="TIGR00435">
    <property type="entry name" value="cysS"/>
    <property type="match status" value="1"/>
</dbReference>
<dbReference type="OrthoDB" id="9815130at2"/>
<comment type="similarity">
    <text evidence="2 13">Belongs to the class-I aminoacyl-tRNA synthetase family.</text>
</comment>
<keyword evidence="9 13" id="KW-0067">ATP-binding</keyword>
<dbReference type="Gene3D" id="1.20.120.1910">
    <property type="entry name" value="Cysteine-tRNA ligase, C-terminal anti-codon recognition domain"/>
    <property type="match status" value="1"/>
</dbReference>
<dbReference type="PANTHER" id="PTHR10890:SF30">
    <property type="entry name" value="CYSTEINE--TRNA LIGASE"/>
    <property type="match status" value="1"/>
</dbReference>
<dbReference type="STRING" id="1837282.A6F49_03420"/>
<protein>
    <recommendedName>
        <fullName evidence="13">Cysteine--tRNA ligase</fullName>
        <ecNumber evidence="13">6.1.1.16</ecNumber>
    </recommendedName>
    <alternativeName>
        <fullName evidence="13">Cysteinyl-tRNA synthetase</fullName>
        <shortName evidence="13">CysRS</shortName>
    </alternativeName>
</protein>
<dbReference type="RefSeq" id="WP_043056688.1">
    <property type="nucleotide sequence ID" value="NZ_LXEY01000005.1"/>
</dbReference>
<dbReference type="InterPro" id="IPR015803">
    <property type="entry name" value="Cys-tRNA-ligase"/>
</dbReference>
<dbReference type="GO" id="GO:0005524">
    <property type="term" value="F:ATP binding"/>
    <property type="evidence" value="ECO:0007669"/>
    <property type="project" value="UniProtKB-UniRule"/>
</dbReference>
<dbReference type="Proteomes" id="UP000078292">
    <property type="component" value="Unassembled WGS sequence"/>
</dbReference>
<evidence type="ECO:0000313" key="16">
    <source>
        <dbReference type="Proteomes" id="UP000078292"/>
    </source>
</evidence>
<keyword evidence="7 13" id="KW-0547">Nucleotide-binding</keyword>
<evidence type="ECO:0000256" key="9">
    <source>
        <dbReference type="ARBA" id="ARBA00022840"/>
    </source>
</evidence>
<evidence type="ECO:0000256" key="5">
    <source>
        <dbReference type="ARBA" id="ARBA00022598"/>
    </source>
</evidence>
<name>A0A1B7M337_9MICC</name>
<dbReference type="GO" id="GO:0006423">
    <property type="term" value="P:cysteinyl-tRNA aminoacylation"/>
    <property type="evidence" value="ECO:0007669"/>
    <property type="project" value="UniProtKB-UniRule"/>
</dbReference>
<evidence type="ECO:0000259" key="14">
    <source>
        <dbReference type="SMART" id="SM00840"/>
    </source>
</evidence>
<dbReference type="GO" id="GO:0008270">
    <property type="term" value="F:zinc ion binding"/>
    <property type="evidence" value="ECO:0007669"/>
    <property type="project" value="UniProtKB-UniRule"/>
</dbReference>
<evidence type="ECO:0000256" key="7">
    <source>
        <dbReference type="ARBA" id="ARBA00022741"/>
    </source>
</evidence>
<dbReference type="PANTHER" id="PTHR10890">
    <property type="entry name" value="CYSTEINYL-TRNA SYNTHETASE"/>
    <property type="match status" value="1"/>
</dbReference>
<organism evidence="15 16">
    <name type="scientific">Enteractinococcus helveticum</name>
    <dbReference type="NCBI Taxonomy" id="1837282"/>
    <lineage>
        <taxon>Bacteria</taxon>
        <taxon>Bacillati</taxon>
        <taxon>Actinomycetota</taxon>
        <taxon>Actinomycetes</taxon>
        <taxon>Micrococcales</taxon>
        <taxon>Micrococcaceae</taxon>
    </lineage>
</organism>
<evidence type="ECO:0000256" key="2">
    <source>
        <dbReference type="ARBA" id="ARBA00005594"/>
    </source>
</evidence>
<comment type="subcellular location">
    <subcellularLocation>
        <location evidence="1 13">Cytoplasm</location>
    </subcellularLocation>
</comment>
<dbReference type="InterPro" id="IPR024909">
    <property type="entry name" value="Cys-tRNA/MSH_ligase"/>
</dbReference>
<dbReference type="PRINTS" id="PR00983">
    <property type="entry name" value="TRNASYNTHCYS"/>
</dbReference>
<evidence type="ECO:0000256" key="12">
    <source>
        <dbReference type="ARBA" id="ARBA00047398"/>
    </source>
</evidence>
<feature type="binding site" evidence="13">
    <location>
        <position position="256"/>
    </location>
    <ligand>
        <name>Zn(2+)</name>
        <dbReference type="ChEBI" id="CHEBI:29105"/>
    </ligand>
</feature>
<dbReference type="GO" id="GO:0005829">
    <property type="term" value="C:cytosol"/>
    <property type="evidence" value="ECO:0007669"/>
    <property type="project" value="TreeGrafter"/>
</dbReference>
<dbReference type="Pfam" id="PF01406">
    <property type="entry name" value="tRNA-synt_1e"/>
    <property type="match status" value="1"/>
</dbReference>
<comment type="cofactor">
    <cofactor evidence="13">
        <name>Zn(2+)</name>
        <dbReference type="ChEBI" id="CHEBI:29105"/>
    </cofactor>
    <text evidence="13">Binds 1 zinc ion per subunit.</text>
</comment>
<dbReference type="EC" id="6.1.1.16" evidence="13"/>
<keyword evidence="5 13" id="KW-0436">Ligase</keyword>
<evidence type="ECO:0000256" key="11">
    <source>
        <dbReference type="ARBA" id="ARBA00023146"/>
    </source>
</evidence>
<feature type="domain" description="Cysteinyl-tRNA synthetase class Ia DALR" evidence="14">
    <location>
        <begin position="359"/>
        <end position="418"/>
    </location>
</feature>
<dbReference type="Pfam" id="PF09190">
    <property type="entry name" value="DALR_2"/>
    <property type="match status" value="1"/>
</dbReference>
<feature type="binding site" evidence="13">
    <location>
        <position position="286"/>
    </location>
    <ligand>
        <name>ATP</name>
        <dbReference type="ChEBI" id="CHEBI:30616"/>
    </ligand>
</feature>
<evidence type="ECO:0000256" key="4">
    <source>
        <dbReference type="ARBA" id="ARBA00022490"/>
    </source>
</evidence>
<comment type="caution">
    <text evidence="15">The sequence shown here is derived from an EMBL/GenBank/DDBJ whole genome shotgun (WGS) entry which is preliminary data.</text>
</comment>
<dbReference type="Gene3D" id="3.40.50.620">
    <property type="entry name" value="HUPs"/>
    <property type="match status" value="1"/>
</dbReference>
<keyword evidence="8 13" id="KW-0862">Zinc</keyword>
<comment type="catalytic activity">
    <reaction evidence="12 13">
        <text>tRNA(Cys) + L-cysteine + ATP = L-cysteinyl-tRNA(Cys) + AMP + diphosphate</text>
        <dbReference type="Rhea" id="RHEA:17773"/>
        <dbReference type="Rhea" id="RHEA-COMP:9661"/>
        <dbReference type="Rhea" id="RHEA-COMP:9679"/>
        <dbReference type="ChEBI" id="CHEBI:30616"/>
        <dbReference type="ChEBI" id="CHEBI:33019"/>
        <dbReference type="ChEBI" id="CHEBI:35235"/>
        <dbReference type="ChEBI" id="CHEBI:78442"/>
        <dbReference type="ChEBI" id="CHEBI:78517"/>
        <dbReference type="ChEBI" id="CHEBI:456215"/>
        <dbReference type="EC" id="6.1.1.16"/>
    </reaction>
</comment>
<evidence type="ECO:0000256" key="6">
    <source>
        <dbReference type="ARBA" id="ARBA00022723"/>
    </source>
</evidence>
<evidence type="ECO:0000256" key="10">
    <source>
        <dbReference type="ARBA" id="ARBA00022917"/>
    </source>
</evidence>
<dbReference type="InterPro" id="IPR032678">
    <property type="entry name" value="tRNA-synt_1_cat_dom"/>
</dbReference>
<dbReference type="InterPro" id="IPR056411">
    <property type="entry name" value="CysS_C"/>
</dbReference>
<dbReference type="InterPro" id="IPR014729">
    <property type="entry name" value="Rossmann-like_a/b/a_fold"/>
</dbReference>
<dbReference type="HAMAP" id="MF_00041">
    <property type="entry name" value="Cys_tRNA_synth"/>
    <property type="match status" value="1"/>
</dbReference>
<evidence type="ECO:0000313" key="15">
    <source>
        <dbReference type="EMBL" id="OAV62995.1"/>
    </source>
</evidence>
<evidence type="ECO:0000256" key="1">
    <source>
        <dbReference type="ARBA" id="ARBA00004496"/>
    </source>
</evidence>
<reference evidence="15 16" key="1">
    <citation type="submission" date="2016-04" db="EMBL/GenBank/DDBJ databases">
        <title>First whole genome shotgun sequence of the bacterium Enteractinococcus sp. strain UASWS1574.</title>
        <authorList>
            <person name="Crovadore J."/>
            <person name="Chablais R."/>
            <person name="Lefort F."/>
        </authorList>
    </citation>
    <scope>NUCLEOTIDE SEQUENCE [LARGE SCALE GENOMIC DNA]</scope>
    <source>
        <strain evidence="15 16">UASWS1574</strain>
    </source>
</reference>
<dbReference type="InterPro" id="IPR009080">
    <property type="entry name" value="tRNAsynth_Ia_anticodon-bd"/>
</dbReference>
<dbReference type="SMART" id="SM00840">
    <property type="entry name" value="DALR_2"/>
    <property type="match status" value="1"/>
</dbReference>
<comment type="subunit">
    <text evidence="3 13">Monomer.</text>
</comment>
<feature type="short sequence motif" description="'KMSKS' region" evidence="13">
    <location>
        <begin position="283"/>
        <end position="287"/>
    </location>
</feature>
<feature type="binding site" evidence="13">
    <location>
        <position position="29"/>
    </location>
    <ligand>
        <name>Zn(2+)</name>
        <dbReference type="ChEBI" id="CHEBI:29105"/>
    </ligand>
</feature>
<sequence>MGQRFYDTATGAIRDFTPIVNGEVSIYYCGATVQGKPHVGHIRSAVVFDILVRWLEYAGYQVTLVRNVTDIDDKILARSAESFDASFTATQDYPAREPWWALAYRFENAFAEAYEALGVRRPTYEPRATGHIPEMIQLIQRLIDAGHAYVALDGSADVYFDVKSWPDYGALTHQSVDKMQDAEDAPTRGKKDPRDFALWKSAQESDPAGASWDSPWGAGRPGWHIECSAMATKYLGRQFDIHGGGLDLRFPHHENELAQSTAAGDHFANFWMHNGLVTAEGEKMSKSVGNTVSPEEMLTMARAGAVRYFLGQAHYRSQLDYHPAALQEASSALERIEAFQSRAAKLFTAPVGIDTVPEQFARAMEDDLNVPEALAVLHATVRSGNSALDANDAEAVKTHLSQVNTMVEVLGLNSAEEHDDGADSATHRVLETLVAAQIEARAQARQAQDWATADAIRDQLATAGVVVEDGAHGVTWSITEPQA</sequence>
<evidence type="ECO:0000256" key="8">
    <source>
        <dbReference type="ARBA" id="ARBA00022833"/>
    </source>
</evidence>
<dbReference type="EMBL" id="LXEY01000005">
    <property type="protein sequence ID" value="OAV62995.1"/>
    <property type="molecule type" value="Genomic_DNA"/>
</dbReference>
<keyword evidence="11 13" id="KW-0030">Aminoacyl-tRNA synthetase</keyword>
<feature type="binding site" evidence="13">
    <location>
        <position position="227"/>
    </location>
    <ligand>
        <name>Zn(2+)</name>
        <dbReference type="ChEBI" id="CHEBI:29105"/>
    </ligand>
</feature>
<dbReference type="CDD" id="cd00672">
    <property type="entry name" value="CysRS_core"/>
    <property type="match status" value="1"/>
</dbReference>
<feature type="binding site" evidence="13">
    <location>
        <position position="252"/>
    </location>
    <ligand>
        <name>Zn(2+)</name>
        <dbReference type="ChEBI" id="CHEBI:29105"/>
    </ligand>
</feature>
<dbReference type="FunFam" id="3.40.50.620:FF:000068">
    <property type="entry name" value="Cysteine--tRNA ligase"/>
    <property type="match status" value="1"/>
</dbReference>
<dbReference type="SUPFAM" id="SSF47323">
    <property type="entry name" value="Anticodon-binding domain of a subclass of class I aminoacyl-tRNA synthetases"/>
    <property type="match status" value="1"/>
</dbReference>
<dbReference type="Pfam" id="PF23493">
    <property type="entry name" value="CysS_C"/>
    <property type="match status" value="1"/>
</dbReference>
<dbReference type="InterPro" id="IPR015273">
    <property type="entry name" value="Cys-tRNA-synt_Ia_DALR"/>
</dbReference>
<dbReference type="AlphaFoldDB" id="A0A1B7M337"/>
<keyword evidence="10 13" id="KW-0648">Protein biosynthesis</keyword>
<dbReference type="GO" id="GO:0004817">
    <property type="term" value="F:cysteine-tRNA ligase activity"/>
    <property type="evidence" value="ECO:0007669"/>
    <property type="project" value="UniProtKB-UniRule"/>
</dbReference>
<evidence type="ECO:0000256" key="13">
    <source>
        <dbReference type="HAMAP-Rule" id="MF_00041"/>
    </source>
</evidence>
<feature type="short sequence motif" description="'HIGH' region" evidence="13">
    <location>
        <begin position="31"/>
        <end position="41"/>
    </location>
</feature>
<keyword evidence="16" id="KW-1185">Reference proteome</keyword>
<proteinExistence type="inferred from homology"/>
<dbReference type="SUPFAM" id="SSF52374">
    <property type="entry name" value="Nucleotidylyl transferase"/>
    <property type="match status" value="1"/>
</dbReference>
<accession>A0A1B7M337</accession>
<keyword evidence="6 13" id="KW-0479">Metal-binding</keyword>